<feature type="transmembrane region" description="Helical" evidence="4">
    <location>
        <begin position="111"/>
        <end position="134"/>
    </location>
</feature>
<sequence length="428" mass="44575">MPPPYDPANPSGPNERRRAFRLLFLCLMATGIGNSMLFAILPPLARDLGVAEAWVGAIYTTSALLFLFMSPVWGALSDRYGRRPLIMFGLSCFALSTLIFAAAAWAGESGLAPPLIAIFAMAVSRTLFGGLGSATNPSAQAYVADRTSPAERTEALAGLTAAFGMGAILGPALAAAFVERIGVAPFMIAIAVLVGACAVAVRLMLPEKTPPRQQARPINPLRQFAFALDRRLAPFVIFGAGYWMIQASSLTVIGFFLMNRLALDPQQGLQFSGVALMAGAGALIFAQLVVIPALKASPRVLMGLGAGMAVLGNVEMLFAANYAAIVFGYVMLSFGFGLARSGFTGGASLAVGPDEQGRAAGVTTATAGLGFAIAPVGALYLFQTFGDITPYLVSAVLAAGLLALAFLHPRIRKASDIAKVTPEPRSPV</sequence>
<dbReference type="InterPro" id="IPR036259">
    <property type="entry name" value="MFS_trans_sf"/>
</dbReference>
<dbReference type="EMBL" id="JAZDRO010000002">
    <property type="protein sequence ID" value="MEE2566508.1"/>
    <property type="molecule type" value="Genomic_DNA"/>
</dbReference>
<organism evidence="6 7">
    <name type="scientific">Hyphobacterium marinum</name>
    <dbReference type="NCBI Taxonomy" id="3116574"/>
    <lineage>
        <taxon>Bacteria</taxon>
        <taxon>Pseudomonadati</taxon>
        <taxon>Pseudomonadota</taxon>
        <taxon>Alphaproteobacteria</taxon>
        <taxon>Maricaulales</taxon>
        <taxon>Maricaulaceae</taxon>
        <taxon>Hyphobacterium</taxon>
    </lineage>
</organism>
<accession>A0ABU7LY89</accession>
<proteinExistence type="predicted"/>
<feature type="transmembrane region" description="Helical" evidence="4">
    <location>
        <begin position="85"/>
        <end position="105"/>
    </location>
</feature>
<feature type="transmembrane region" description="Helical" evidence="4">
    <location>
        <begin position="232"/>
        <end position="257"/>
    </location>
</feature>
<feature type="transmembrane region" description="Helical" evidence="4">
    <location>
        <begin position="53"/>
        <end position="73"/>
    </location>
</feature>
<feature type="transmembrane region" description="Helical" evidence="4">
    <location>
        <begin position="269"/>
        <end position="294"/>
    </location>
</feature>
<dbReference type="InterPro" id="IPR020846">
    <property type="entry name" value="MFS_dom"/>
</dbReference>
<dbReference type="PANTHER" id="PTHR23546:SF1">
    <property type="entry name" value="MEMBRANE PROTEIN"/>
    <property type="match status" value="1"/>
</dbReference>
<keyword evidence="2 4" id="KW-1133">Transmembrane helix</keyword>
<feature type="transmembrane region" description="Helical" evidence="4">
    <location>
        <begin position="359"/>
        <end position="382"/>
    </location>
</feature>
<comment type="caution">
    <text evidence="6">The sequence shown here is derived from an EMBL/GenBank/DDBJ whole genome shotgun (WGS) entry which is preliminary data.</text>
</comment>
<evidence type="ECO:0000256" key="2">
    <source>
        <dbReference type="ARBA" id="ARBA00022989"/>
    </source>
</evidence>
<dbReference type="InterPro" id="IPR011701">
    <property type="entry name" value="MFS"/>
</dbReference>
<keyword evidence="3 4" id="KW-0472">Membrane</keyword>
<evidence type="ECO:0000256" key="3">
    <source>
        <dbReference type="ARBA" id="ARBA00023136"/>
    </source>
</evidence>
<dbReference type="PROSITE" id="PS50850">
    <property type="entry name" value="MFS"/>
    <property type="match status" value="1"/>
</dbReference>
<dbReference type="Pfam" id="PF07690">
    <property type="entry name" value="MFS_1"/>
    <property type="match status" value="1"/>
</dbReference>
<feature type="transmembrane region" description="Helical" evidence="4">
    <location>
        <begin position="326"/>
        <end position="352"/>
    </location>
</feature>
<feature type="domain" description="Major facilitator superfamily (MFS) profile" evidence="5">
    <location>
        <begin position="19"/>
        <end position="412"/>
    </location>
</feature>
<name>A0ABU7LY89_9PROT</name>
<reference evidence="6 7" key="1">
    <citation type="submission" date="2024-01" db="EMBL/GenBank/DDBJ databases">
        <title>Hyphobacterium bacterium isolated from marine sediment.</title>
        <authorList>
            <person name="Zhao S."/>
        </authorList>
    </citation>
    <scope>NUCLEOTIDE SEQUENCE [LARGE SCALE GENOMIC DNA]</scope>
    <source>
        <strain evidence="6 7">Y60-23</strain>
    </source>
</reference>
<gene>
    <name evidence="6" type="ORF">V0U35_07420</name>
</gene>
<dbReference type="RefSeq" id="WP_330196048.1">
    <property type="nucleotide sequence ID" value="NZ_JAZDRO010000002.1"/>
</dbReference>
<keyword evidence="1 4" id="KW-0812">Transmembrane</keyword>
<evidence type="ECO:0000256" key="4">
    <source>
        <dbReference type="SAM" id="Phobius"/>
    </source>
</evidence>
<evidence type="ECO:0000313" key="7">
    <source>
        <dbReference type="Proteomes" id="UP001310692"/>
    </source>
</evidence>
<dbReference type="CDD" id="cd17330">
    <property type="entry name" value="MFS_SLC46_TetA_like"/>
    <property type="match status" value="1"/>
</dbReference>
<feature type="transmembrane region" description="Helical" evidence="4">
    <location>
        <begin position="20"/>
        <end position="41"/>
    </location>
</feature>
<feature type="transmembrane region" description="Helical" evidence="4">
    <location>
        <begin position="388"/>
        <end position="407"/>
    </location>
</feature>
<evidence type="ECO:0000259" key="5">
    <source>
        <dbReference type="PROSITE" id="PS50850"/>
    </source>
</evidence>
<dbReference type="PANTHER" id="PTHR23546">
    <property type="entry name" value="TRANSPORT PROTEIN"/>
    <property type="match status" value="1"/>
</dbReference>
<evidence type="ECO:0000313" key="6">
    <source>
        <dbReference type="EMBL" id="MEE2566508.1"/>
    </source>
</evidence>
<evidence type="ECO:0000256" key="1">
    <source>
        <dbReference type="ARBA" id="ARBA00022692"/>
    </source>
</evidence>
<protein>
    <submittedName>
        <fullName evidence="6">MFS transporter</fullName>
    </submittedName>
</protein>
<feature type="transmembrane region" description="Helical" evidence="4">
    <location>
        <begin position="155"/>
        <end position="177"/>
    </location>
</feature>
<keyword evidence="7" id="KW-1185">Reference proteome</keyword>
<feature type="transmembrane region" description="Helical" evidence="4">
    <location>
        <begin position="183"/>
        <end position="205"/>
    </location>
</feature>
<dbReference type="Gene3D" id="1.20.1250.20">
    <property type="entry name" value="MFS general substrate transporter like domains"/>
    <property type="match status" value="1"/>
</dbReference>
<dbReference type="Proteomes" id="UP001310692">
    <property type="component" value="Unassembled WGS sequence"/>
</dbReference>
<dbReference type="SUPFAM" id="SSF103473">
    <property type="entry name" value="MFS general substrate transporter"/>
    <property type="match status" value="1"/>
</dbReference>